<keyword evidence="2" id="KW-1185">Reference proteome</keyword>
<dbReference type="Proteomes" id="UP000320735">
    <property type="component" value="Unassembled WGS sequence"/>
</dbReference>
<proteinExistence type="predicted"/>
<dbReference type="EMBL" id="SJPP01000001">
    <property type="protein sequence ID" value="TWU13321.1"/>
    <property type="molecule type" value="Genomic_DNA"/>
</dbReference>
<organism evidence="1 2">
    <name type="scientific">Symmachiella macrocystis</name>
    <dbReference type="NCBI Taxonomy" id="2527985"/>
    <lineage>
        <taxon>Bacteria</taxon>
        <taxon>Pseudomonadati</taxon>
        <taxon>Planctomycetota</taxon>
        <taxon>Planctomycetia</taxon>
        <taxon>Planctomycetales</taxon>
        <taxon>Planctomycetaceae</taxon>
        <taxon>Symmachiella</taxon>
    </lineage>
</organism>
<sequence length="59" mass="6834">MEYSGHSNVVRVPGRLGRLYVIEHVWRVGYLFTLKRILGTVLTKNRENLSILDIKSTAY</sequence>
<evidence type="ECO:0000313" key="2">
    <source>
        <dbReference type="Proteomes" id="UP000320735"/>
    </source>
</evidence>
<accession>A0A5C6BPJ9</accession>
<evidence type="ECO:0000313" key="1">
    <source>
        <dbReference type="EMBL" id="TWU13321.1"/>
    </source>
</evidence>
<protein>
    <submittedName>
        <fullName evidence="1">Uncharacterized protein</fullName>
    </submittedName>
</protein>
<dbReference type="AlphaFoldDB" id="A0A5C6BPJ9"/>
<gene>
    <name evidence="1" type="ORF">CA54_21550</name>
</gene>
<comment type="caution">
    <text evidence="1">The sequence shown here is derived from an EMBL/GenBank/DDBJ whole genome shotgun (WGS) entry which is preliminary data.</text>
</comment>
<reference evidence="1 2" key="1">
    <citation type="submission" date="2019-02" db="EMBL/GenBank/DDBJ databases">
        <title>Deep-cultivation of Planctomycetes and their phenomic and genomic characterization uncovers novel biology.</title>
        <authorList>
            <person name="Wiegand S."/>
            <person name="Jogler M."/>
            <person name="Boedeker C."/>
            <person name="Pinto D."/>
            <person name="Vollmers J."/>
            <person name="Rivas-Marin E."/>
            <person name="Kohn T."/>
            <person name="Peeters S.H."/>
            <person name="Heuer A."/>
            <person name="Rast P."/>
            <person name="Oberbeckmann S."/>
            <person name="Bunk B."/>
            <person name="Jeske O."/>
            <person name="Meyerdierks A."/>
            <person name="Storesund J.E."/>
            <person name="Kallscheuer N."/>
            <person name="Luecker S."/>
            <person name="Lage O.M."/>
            <person name="Pohl T."/>
            <person name="Merkel B.J."/>
            <person name="Hornburger P."/>
            <person name="Mueller R.-W."/>
            <person name="Bruemmer F."/>
            <person name="Labrenz M."/>
            <person name="Spormann A.M."/>
            <person name="Op Den Camp H."/>
            <person name="Overmann J."/>
            <person name="Amann R."/>
            <person name="Jetten M.S.M."/>
            <person name="Mascher T."/>
            <person name="Medema M.H."/>
            <person name="Devos D.P."/>
            <person name="Kaster A.-K."/>
            <person name="Ovreas L."/>
            <person name="Rohde M."/>
            <person name="Galperin M.Y."/>
            <person name="Jogler C."/>
        </authorList>
    </citation>
    <scope>NUCLEOTIDE SEQUENCE [LARGE SCALE GENOMIC DNA]</scope>
    <source>
        <strain evidence="1 2">CA54</strain>
    </source>
</reference>
<name>A0A5C6BPJ9_9PLAN</name>